<feature type="transmembrane region" description="Helical" evidence="1">
    <location>
        <begin position="20"/>
        <end position="41"/>
    </location>
</feature>
<evidence type="ECO:0000313" key="2">
    <source>
        <dbReference type="EMBL" id="MBM7690790.1"/>
    </source>
</evidence>
<keyword evidence="1" id="KW-0812">Transmembrane</keyword>
<keyword evidence="3" id="KW-1185">Reference proteome</keyword>
<organism evidence="2 3">
    <name type="scientific">Peribacillus deserti</name>
    <dbReference type="NCBI Taxonomy" id="673318"/>
    <lineage>
        <taxon>Bacteria</taxon>
        <taxon>Bacillati</taxon>
        <taxon>Bacillota</taxon>
        <taxon>Bacilli</taxon>
        <taxon>Bacillales</taxon>
        <taxon>Bacillaceae</taxon>
        <taxon>Peribacillus</taxon>
    </lineage>
</organism>
<keyword evidence="1" id="KW-0472">Membrane</keyword>
<gene>
    <name evidence="2" type="ORF">JOC77_000193</name>
</gene>
<evidence type="ECO:0000256" key="1">
    <source>
        <dbReference type="SAM" id="Phobius"/>
    </source>
</evidence>
<reference evidence="2 3" key="1">
    <citation type="submission" date="2021-01" db="EMBL/GenBank/DDBJ databases">
        <title>Genomic Encyclopedia of Type Strains, Phase IV (KMG-IV): sequencing the most valuable type-strain genomes for metagenomic binning, comparative biology and taxonomic classification.</title>
        <authorList>
            <person name="Goeker M."/>
        </authorList>
    </citation>
    <scope>NUCLEOTIDE SEQUENCE [LARGE SCALE GENOMIC DNA]</scope>
    <source>
        <strain evidence="2 3">DSM 105482</strain>
    </source>
</reference>
<sequence length="43" mass="5201">MTRFLTPEEMYRKKVRKKRLTYVCMVLLVLGLIALLPVLLYRM</sequence>
<dbReference type="EMBL" id="JAFBFI010000001">
    <property type="protein sequence ID" value="MBM7690790.1"/>
    <property type="molecule type" value="Genomic_DNA"/>
</dbReference>
<keyword evidence="1" id="KW-1133">Transmembrane helix</keyword>
<name>A0ABS2QCR9_9BACI</name>
<dbReference type="Proteomes" id="UP000823486">
    <property type="component" value="Unassembled WGS sequence"/>
</dbReference>
<protein>
    <submittedName>
        <fullName evidence="2">Cytochrome c-type biogenesis protein CcmE</fullName>
    </submittedName>
</protein>
<comment type="caution">
    <text evidence="2">The sequence shown here is derived from an EMBL/GenBank/DDBJ whole genome shotgun (WGS) entry which is preliminary data.</text>
</comment>
<proteinExistence type="predicted"/>
<accession>A0ABS2QCR9</accession>
<evidence type="ECO:0000313" key="3">
    <source>
        <dbReference type="Proteomes" id="UP000823486"/>
    </source>
</evidence>
<dbReference type="RefSeq" id="WP_275585033.1">
    <property type="nucleotide sequence ID" value="NZ_JAFBFI010000001.1"/>
</dbReference>